<name>A0ABV9A910_9ACTN</name>
<gene>
    <name evidence="1" type="ORF">ACFPA8_07885</name>
</gene>
<evidence type="ECO:0000313" key="2">
    <source>
        <dbReference type="Proteomes" id="UP001595997"/>
    </source>
</evidence>
<dbReference type="EMBL" id="JBHSFH010000004">
    <property type="protein sequence ID" value="MFC4494051.1"/>
    <property type="molecule type" value="Genomic_DNA"/>
</dbReference>
<dbReference type="RefSeq" id="WP_386444305.1">
    <property type="nucleotide sequence ID" value="NZ_JBHSFH010000004.1"/>
</dbReference>
<reference evidence="2" key="1">
    <citation type="journal article" date="2019" name="Int. J. Syst. Evol. Microbiol.">
        <title>The Global Catalogue of Microorganisms (GCM) 10K type strain sequencing project: providing services to taxonomists for standard genome sequencing and annotation.</title>
        <authorList>
            <consortium name="The Broad Institute Genomics Platform"/>
            <consortium name="The Broad Institute Genome Sequencing Center for Infectious Disease"/>
            <person name="Wu L."/>
            <person name="Ma J."/>
        </authorList>
    </citation>
    <scope>NUCLEOTIDE SEQUENCE [LARGE SCALE GENOMIC DNA]</scope>
    <source>
        <strain evidence="2">CGMCC 4.7357</strain>
    </source>
</reference>
<organism evidence="1 2">
    <name type="scientific">Streptomyces ovatisporus</name>
    <dbReference type="NCBI Taxonomy" id="1128682"/>
    <lineage>
        <taxon>Bacteria</taxon>
        <taxon>Bacillati</taxon>
        <taxon>Actinomycetota</taxon>
        <taxon>Actinomycetes</taxon>
        <taxon>Kitasatosporales</taxon>
        <taxon>Streptomycetaceae</taxon>
        <taxon>Streptomyces</taxon>
    </lineage>
</organism>
<protein>
    <submittedName>
        <fullName evidence="1">Uncharacterized protein</fullName>
    </submittedName>
</protein>
<accession>A0ABV9A910</accession>
<keyword evidence="2" id="KW-1185">Reference proteome</keyword>
<proteinExistence type="predicted"/>
<dbReference type="Proteomes" id="UP001595997">
    <property type="component" value="Unassembled WGS sequence"/>
</dbReference>
<comment type="caution">
    <text evidence="1">The sequence shown here is derived from an EMBL/GenBank/DDBJ whole genome shotgun (WGS) entry which is preliminary data.</text>
</comment>
<sequence length="59" mass="7221">MSPDAERYLRKRFSEVLDEYGLLDEYVFEDDSPEFEREKRRHACFVDRMITEVEGMDLR</sequence>
<evidence type="ECO:0000313" key="1">
    <source>
        <dbReference type="EMBL" id="MFC4494051.1"/>
    </source>
</evidence>